<keyword evidence="4 6" id="KW-1133">Transmembrane helix</keyword>
<evidence type="ECO:0000256" key="5">
    <source>
        <dbReference type="ARBA" id="ARBA00023136"/>
    </source>
</evidence>
<gene>
    <name evidence="8" type="ORF">QS62_04840</name>
</gene>
<dbReference type="AlphaFoldDB" id="A0A1A7P168"/>
<keyword evidence="2" id="KW-1003">Cell membrane</keyword>
<dbReference type="SUPFAM" id="SSF53649">
    <property type="entry name" value="Alkaline phosphatase-like"/>
    <property type="match status" value="1"/>
</dbReference>
<protein>
    <submittedName>
        <fullName evidence="8">Membrane protein</fullName>
    </submittedName>
</protein>
<keyword evidence="3 6" id="KW-0812">Transmembrane</keyword>
<dbReference type="InterPro" id="IPR050448">
    <property type="entry name" value="OpgB/LTA_synthase_biosynth"/>
</dbReference>
<dbReference type="RefSeq" id="WP_066106732.1">
    <property type="nucleotide sequence ID" value="NZ_JTJL01000016.1"/>
</dbReference>
<dbReference type="PANTHER" id="PTHR47371:SF3">
    <property type="entry name" value="PHOSPHOGLYCEROL TRANSFERASE I"/>
    <property type="match status" value="1"/>
</dbReference>
<feature type="transmembrane region" description="Helical" evidence="6">
    <location>
        <begin position="50"/>
        <end position="67"/>
    </location>
</feature>
<dbReference type="PATRIC" id="fig|505341.3.peg.974"/>
<dbReference type="GO" id="GO:0005886">
    <property type="term" value="C:plasma membrane"/>
    <property type="evidence" value="ECO:0007669"/>
    <property type="project" value="UniProtKB-SubCell"/>
</dbReference>
<dbReference type="Proteomes" id="UP000092649">
    <property type="component" value="Unassembled WGS sequence"/>
</dbReference>
<keyword evidence="5 6" id="KW-0472">Membrane</keyword>
<comment type="subcellular location">
    <subcellularLocation>
        <location evidence="1">Cell membrane</location>
        <topology evidence="1">Multi-pass membrane protein</topology>
    </subcellularLocation>
</comment>
<keyword evidence="9" id="KW-1185">Reference proteome</keyword>
<dbReference type="EMBL" id="JTJL01000016">
    <property type="protein sequence ID" value="OBW94979.1"/>
    <property type="molecule type" value="Genomic_DNA"/>
</dbReference>
<evidence type="ECO:0000259" key="7">
    <source>
        <dbReference type="Pfam" id="PF00884"/>
    </source>
</evidence>
<sequence length="551" mass="63850">MEYILLALFSLSTLIFIIKSHYRWTYLFAISLFIFFFSLMFMATAQWQRALNFASILFVILMLFHRLKIHYYKQPLLISDFILAFDPRNWETLLHYKSAILAILGLLGLAVYAVIGFASVESLGVVAQLLGLVGTIISFSVMFYYSKHPQAIQVWLDSLPDDGRDVFLNLPMSTRGVFFHVPQIEGDETHFQQKMATVADYSLKEERPDIVIWLHESTFDPQQFAFQSASLPALTMYQPRQDLVLHNLLRVHTYGGATWKSEFAFLAGVPSTDFGAMASSVFYSVVPHLEYSLLKNLKQHGYYCVALSPFTKGNYNAKQAYEYLGFDLLLQPQDLGYPAPMSKNLWHIESHDMAKYVQMILEKQHPKLQEITQPIFIYVLTMYEHGPYHAHTENFYQIIDGNWTAHHIGLINDYVQRLEKLNDCMEQFNCYLQQRGKPYLLGYFGDHQPNFERKKVEYQPTVSQFKHPDYITQFTLRANYATNPIKVTNLLDIAQIGGILLEAAGLEADRFFKANIAMRKLGGALQEYDIEDKTLLHNYQHYLYQQLKIVR</sequence>
<evidence type="ECO:0000256" key="3">
    <source>
        <dbReference type="ARBA" id="ARBA00022692"/>
    </source>
</evidence>
<evidence type="ECO:0000256" key="4">
    <source>
        <dbReference type="ARBA" id="ARBA00022989"/>
    </source>
</evidence>
<organism evidence="8 9">
    <name type="scientific">Gallibacterium salpingitidis</name>
    <dbReference type="NCBI Taxonomy" id="505341"/>
    <lineage>
        <taxon>Bacteria</taxon>
        <taxon>Pseudomonadati</taxon>
        <taxon>Pseudomonadota</taxon>
        <taxon>Gammaproteobacteria</taxon>
        <taxon>Pasteurellales</taxon>
        <taxon>Pasteurellaceae</taxon>
        <taxon>Gallibacterium</taxon>
    </lineage>
</organism>
<dbReference type="InterPro" id="IPR000917">
    <property type="entry name" value="Sulfatase_N"/>
</dbReference>
<feature type="transmembrane region" description="Helical" evidence="6">
    <location>
        <begin position="125"/>
        <end position="145"/>
    </location>
</feature>
<evidence type="ECO:0000256" key="6">
    <source>
        <dbReference type="SAM" id="Phobius"/>
    </source>
</evidence>
<name>A0A1A7P168_9PAST</name>
<dbReference type="Pfam" id="PF00884">
    <property type="entry name" value="Sulfatase"/>
    <property type="match status" value="1"/>
</dbReference>
<comment type="caution">
    <text evidence="8">The sequence shown here is derived from an EMBL/GenBank/DDBJ whole genome shotgun (WGS) entry which is preliminary data.</text>
</comment>
<feature type="transmembrane region" description="Helical" evidence="6">
    <location>
        <begin position="25"/>
        <end position="43"/>
    </location>
</feature>
<dbReference type="PANTHER" id="PTHR47371">
    <property type="entry name" value="LIPOTEICHOIC ACID SYNTHASE"/>
    <property type="match status" value="1"/>
</dbReference>
<dbReference type="OrthoDB" id="5363296at2"/>
<feature type="domain" description="Sulfatase N-terminal" evidence="7">
    <location>
        <begin position="210"/>
        <end position="468"/>
    </location>
</feature>
<evidence type="ECO:0000313" key="8">
    <source>
        <dbReference type="EMBL" id="OBW94979.1"/>
    </source>
</evidence>
<dbReference type="InterPro" id="IPR017850">
    <property type="entry name" value="Alkaline_phosphatase_core_sf"/>
</dbReference>
<accession>A0A1A7P168</accession>
<dbReference type="Gene3D" id="3.40.720.10">
    <property type="entry name" value="Alkaline Phosphatase, subunit A"/>
    <property type="match status" value="1"/>
</dbReference>
<evidence type="ECO:0000256" key="2">
    <source>
        <dbReference type="ARBA" id="ARBA00022475"/>
    </source>
</evidence>
<reference evidence="8 9" key="1">
    <citation type="submission" date="2014-11" db="EMBL/GenBank/DDBJ databases">
        <title>Pan-genome of Gallibacterium spp.</title>
        <authorList>
            <person name="Kudirkiene E."/>
            <person name="Bojesen A.M."/>
        </authorList>
    </citation>
    <scope>NUCLEOTIDE SEQUENCE [LARGE SCALE GENOMIC DNA]</scope>
    <source>
        <strain evidence="8 9">F150</strain>
    </source>
</reference>
<evidence type="ECO:0000313" key="9">
    <source>
        <dbReference type="Proteomes" id="UP000092649"/>
    </source>
</evidence>
<proteinExistence type="predicted"/>
<feature type="transmembrane region" description="Helical" evidence="6">
    <location>
        <begin position="99"/>
        <end position="118"/>
    </location>
</feature>
<evidence type="ECO:0000256" key="1">
    <source>
        <dbReference type="ARBA" id="ARBA00004651"/>
    </source>
</evidence>